<accession>A0A2J6QDH5</accession>
<organism evidence="2 3">
    <name type="scientific">Hyaloscypha hepaticicola</name>
    <dbReference type="NCBI Taxonomy" id="2082293"/>
    <lineage>
        <taxon>Eukaryota</taxon>
        <taxon>Fungi</taxon>
        <taxon>Dikarya</taxon>
        <taxon>Ascomycota</taxon>
        <taxon>Pezizomycotina</taxon>
        <taxon>Leotiomycetes</taxon>
        <taxon>Helotiales</taxon>
        <taxon>Hyaloscyphaceae</taxon>
        <taxon>Hyaloscypha</taxon>
    </lineage>
</organism>
<dbReference type="Proteomes" id="UP000235672">
    <property type="component" value="Unassembled WGS sequence"/>
</dbReference>
<keyword evidence="3" id="KW-1185">Reference proteome</keyword>
<dbReference type="EMBL" id="KZ613473">
    <property type="protein sequence ID" value="PMD24306.1"/>
    <property type="molecule type" value="Genomic_DNA"/>
</dbReference>
<dbReference type="AlphaFoldDB" id="A0A2J6QDH5"/>
<name>A0A2J6QDH5_9HELO</name>
<keyword evidence="1" id="KW-0472">Membrane</keyword>
<protein>
    <submittedName>
        <fullName evidence="2">Uncharacterized protein</fullName>
    </submittedName>
</protein>
<sequence>MPTLDPRIIQGLGEIGGVIVKRDLPTHEIVEAFIVVFISIFGVGGAIVYAIKKC</sequence>
<gene>
    <name evidence="2" type="ORF">NA56DRAFT_643541</name>
</gene>
<feature type="transmembrane region" description="Helical" evidence="1">
    <location>
        <begin position="32"/>
        <end position="51"/>
    </location>
</feature>
<dbReference type="OrthoDB" id="3561897at2759"/>
<evidence type="ECO:0000313" key="2">
    <source>
        <dbReference type="EMBL" id="PMD24306.1"/>
    </source>
</evidence>
<reference evidence="2 3" key="1">
    <citation type="submission" date="2016-05" db="EMBL/GenBank/DDBJ databases">
        <title>A degradative enzymes factory behind the ericoid mycorrhizal symbiosis.</title>
        <authorList>
            <consortium name="DOE Joint Genome Institute"/>
            <person name="Martino E."/>
            <person name="Morin E."/>
            <person name="Grelet G."/>
            <person name="Kuo A."/>
            <person name="Kohler A."/>
            <person name="Daghino S."/>
            <person name="Barry K."/>
            <person name="Choi C."/>
            <person name="Cichocki N."/>
            <person name="Clum A."/>
            <person name="Copeland A."/>
            <person name="Hainaut M."/>
            <person name="Haridas S."/>
            <person name="Labutti K."/>
            <person name="Lindquist E."/>
            <person name="Lipzen A."/>
            <person name="Khouja H.-R."/>
            <person name="Murat C."/>
            <person name="Ohm R."/>
            <person name="Olson A."/>
            <person name="Spatafora J."/>
            <person name="Veneault-Fourrey C."/>
            <person name="Henrissat B."/>
            <person name="Grigoriev I."/>
            <person name="Martin F."/>
            <person name="Perotto S."/>
        </authorList>
    </citation>
    <scope>NUCLEOTIDE SEQUENCE [LARGE SCALE GENOMIC DNA]</scope>
    <source>
        <strain evidence="2 3">UAMH 7357</strain>
    </source>
</reference>
<keyword evidence="1" id="KW-0812">Transmembrane</keyword>
<evidence type="ECO:0000256" key="1">
    <source>
        <dbReference type="SAM" id="Phobius"/>
    </source>
</evidence>
<proteinExistence type="predicted"/>
<keyword evidence="1" id="KW-1133">Transmembrane helix</keyword>
<evidence type="ECO:0000313" key="3">
    <source>
        <dbReference type="Proteomes" id="UP000235672"/>
    </source>
</evidence>